<dbReference type="EMBL" id="BNBA01000065">
    <property type="protein sequence ID" value="GHH61514.1"/>
    <property type="molecule type" value="Genomic_DNA"/>
</dbReference>
<evidence type="ECO:0000313" key="1">
    <source>
        <dbReference type="EMBL" id="GHH61514.1"/>
    </source>
</evidence>
<accession>A0A919FDI3</accession>
<gene>
    <name evidence="1" type="ORF">GCM10009090_38120</name>
</gene>
<proteinExistence type="predicted"/>
<reference evidence="1" key="2">
    <citation type="submission" date="2020-09" db="EMBL/GenBank/DDBJ databases">
        <authorList>
            <person name="Sun Q."/>
            <person name="Ohkuma M."/>
        </authorList>
    </citation>
    <scope>NUCLEOTIDE SEQUENCE</scope>
    <source>
        <strain evidence="1">JCM 13306</strain>
    </source>
</reference>
<sequence>MIVIQGGGNNAMDSKGIPEQLRAVLAGFLADPRFKGNLPKW</sequence>
<dbReference type="Proteomes" id="UP000623958">
    <property type="component" value="Unassembled WGS sequence"/>
</dbReference>
<evidence type="ECO:0000313" key="2">
    <source>
        <dbReference type="Proteomes" id="UP000623958"/>
    </source>
</evidence>
<keyword evidence="2" id="KW-1185">Reference proteome</keyword>
<organism evidence="1 2">
    <name type="scientific">Xanthomonas boreopolis</name>
    <dbReference type="NCBI Taxonomy" id="86183"/>
    <lineage>
        <taxon>Bacteria</taxon>
        <taxon>Pseudomonadati</taxon>
        <taxon>Pseudomonadota</taxon>
        <taxon>Gammaproteobacteria</taxon>
        <taxon>Lysobacterales</taxon>
        <taxon>Lysobacteraceae</taxon>
        <taxon>Xanthomonas</taxon>
    </lineage>
</organism>
<comment type="caution">
    <text evidence="1">The sequence shown here is derived from an EMBL/GenBank/DDBJ whole genome shotgun (WGS) entry which is preliminary data.</text>
</comment>
<dbReference type="AlphaFoldDB" id="A0A919FDI3"/>
<protein>
    <submittedName>
        <fullName evidence="1">Uncharacterized protein</fullName>
    </submittedName>
</protein>
<name>A0A919FDI3_9XANT</name>
<reference evidence="1" key="1">
    <citation type="journal article" date="2014" name="Int. J. Syst. Evol. Microbiol.">
        <title>Complete genome sequence of Corynebacterium casei LMG S-19264T (=DSM 44701T), isolated from a smear-ripened cheese.</title>
        <authorList>
            <consortium name="US DOE Joint Genome Institute (JGI-PGF)"/>
            <person name="Walter F."/>
            <person name="Albersmeier A."/>
            <person name="Kalinowski J."/>
            <person name="Ruckert C."/>
        </authorList>
    </citation>
    <scope>NUCLEOTIDE SEQUENCE</scope>
    <source>
        <strain evidence="1">JCM 13306</strain>
    </source>
</reference>